<gene>
    <name evidence="1" type="ORF">NM208_g11921</name>
</gene>
<sequence>MAPAPSGAAVLVSVKAPLLRCSFKDRPGKAPKGTIFSLITLVAILIAARVYLRLVIQKQRLLASDMLMVAAWCSALTTASFDIVLKNNGVLEADVNYTLVNWIMWVGAIPFFTTFYLCKASLLAVYLQLFPPFMLKRRMALWAVIVYCALAYLATIFVQLFACFPIQRNWDIDHPETMCNGDPVALIFQVAWVLHFVGSLALFVLPFLIVYNLNMRLKMKVGVYCVFLLGLVDIAFSLTRFLTVQLSNEGDFRSITTIELWSALDVYVGLIIACLPALRPYLRRGFGSSYQYSNNESARPARSLPSRRAGQNGFEEIDEEGPIPVGVEAGIRATRTRGTADSLNLSVDDGWADKKSNGSDIELVTIDVSVPVKEHI</sequence>
<comment type="caution">
    <text evidence="1">The sequence shown here is derived from an EMBL/GenBank/DDBJ whole genome shotgun (WGS) entry which is preliminary data.</text>
</comment>
<accession>A0ACC1RS35</accession>
<keyword evidence="2" id="KW-1185">Reference proteome</keyword>
<reference evidence="1" key="1">
    <citation type="submission" date="2022-08" db="EMBL/GenBank/DDBJ databases">
        <title>Genome Sequence of Fusarium decemcellulare.</title>
        <authorList>
            <person name="Buettner E."/>
        </authorList>
    </citation>
    <scope>NUCLEOTIDE SEQUENCE</scope>
    <source>
        <strain evidence="1">Babe19</strain>
    </source>
</reference>
<protein>
    <submittedName>
        <fullName evidence="1">Uncharacterized protein</fullName>
    </submittedName>
</protein>
<evidence type="ECO:0000313" key="2">
    <source>
        <dbReference type="Proteomes" id="UP001148629"/>
    </source>
</evidence>
<dbReference type="Proteomes" id="UP001148629">
    <property type="component" value="Unassembled WGS sequence"/>
</dbReference>
<proteinExistence type="predicted"/>
<evidence type="ECO:0000313" key="1">
    <source>
        <dbReference type="EMBL" id="KAJ3524775.1"/>
    </source>
</evidence>
<dbReference type="EMBL" id="JANRMS010002022">
    <property type="protein sequence ID" value="KAJ3524775.1"/>
    <property type="molecule type" value="Genomic_DNA"/>
</dbReference>
<name>A0ACC1RS35_9HYPO</name>
<organism evidence="1 2">
    <name type="scientific">Fusarium decemcellulare</name>
    <dbReference type="NCBI Taxonomy" id="57161"/>
    <lineage>
        <taxon>Eukaryota</taxon>
        <taxon>Fungi</taxon>
        <taxon>Dikarya</taxon>
        <taxon>Ascomycota</taxon>
        <taxon>Pezizomycotina</taxon>
        <taxon>Sordariomycetes</taxon>
        <taxon>Hypocreomycetidae</taxon>
        <taxon>Hypocreales</taxon>
        <taxon>Nectriaceae</taxon>
        <taxon>Fusarium</taxon>
        <taxon>Fusarium decemcellulare species complex</taxon>
    </lineage>
</organism>